<feature type="transmembrane region" description="Helical" evidence="1">
    <location>
        <begin position="26"/>
        <end position="52"/>
    </location>
</feature>
<gene>
    <name evidence="2" type="ORF">S03H2_41487</name>
</gene>
<dbReference type="AlphaFoldDB" id="X1IMC7"/>
<dbReference type="EMBL" id="BARU01025777">
    <property type="protein sequence ID" value="GAH70400.1"/>
    <property type="molecule type" value="Genomic_DNA"/>
</dbReference>
<evidence type="ECO:0000256" key="1">
    <source>
        <dbReference type="SAM" id="Phobius"/>
    </source>
</evidence>
<sequence length="62" mass="7024">IRVQEAKLINVIRKTIDQKLNYPFKIYLIGLISLKLINDSVALIIASSFLSVSFSRMSISLK</sequence>
<reference evidence="2" key="1">
    <citation type="journal article" date="2014" name="Front. Microbiol.">
        <title>High frequency of phylogenetically diverse reductive dehalogenase-homologous genes in deep subseafloor sedimentary metagenomes.</title>
        <authorList>
            <person name="Kawai M."/>
            <person name="Futagami T."/>
            <person name="Toyoda A."/>
            <person name="Takaki Y."/>
            <person name="Nishi S."/>
            <person name="Hori S."/>
            <person name="Arai W."/>
            <person name="Tsubouchi T."/>
            <person name="Morono Y."/>
            <person name="Uchiyama I."/>
            <person name="Ito T."/>
            <person name="Fujiyama A."/>
            <person name="Inagaki F."/>
            <person name="Takami H."/>
        </authorList>
    </citation>
    <scope>NUCLEOTIDE SEQUENCE</scope>
    <source>
        <strain evidence="2">Expedition CK06-06</strain>
    </source>
</reference>
<name>X1IMC7_9ZZZZ</name>
<keyword evidence="1" id="KW-1133">Transmembrane helix</keyword>
<accession>X1IMC7</accession>
<comment type="caution">
    <text evidence="2">The sequence shown here is derived from an EMBL/GenBank/DDBJ whole genome shotgun (WGS) entry which is preliminary data.</text>
</comment>
<protein>
    <submittedName>
        <fullName evidence="2">Uncharacterized protein</fullName>
    </submittedName>
</protein>
<evidence type="ECO:0000313" key="2">
    <source>
        <dbReference type="EMBL" id="GAH70400.1"/>
    </source>
</evidence>
<keyword evidence="1" id="KW-0472">Membrane</keyword>
<feature type="non-terminal residue" evidence="2">
    <location>
        <position position="1"/>
    </location>
</feature>
<organism evidence="2">
    <name type="scientific">marine sediment metagenome</name>
    <dbReference type="NCBI Taxonomy" id="412755"/>
    <lineage>
        <taxon>unclassified sequences</taxon>
        <taxon>metagenomes</taxon>
        <taxon>ecological metagenomes</taxon>
    </lineage>
</organism>
<proteinExistence type="predicted"/>
<keyword evidence="1" id="KW-0812">Transmembrane</keyword>